<dbReference type="Gene3D" id="3.40.50.1240">
    <property type="entry name" value="Phosphoglycerate mutase-like"/>
    <property type="match status" value="1"/>
</dbReference>
<dbReference type="InterPro" id="IPR029033">
    <property type="entry name" value="His_PPase_superfam"/>
</dbReference>
<dbReference type="SUPFAM" id="SSF53254">
    <property type="entry name" value="Phosphoglycerate mutase-like"/>
    <property type="match status" value="1"/>
</dbReference>
<feature type="non-terminal residue" evidence="1">
    <location>
        <position position="1"/>
    </location>
</feature>
<organism evidence="1 2">
    <name type="scientific">Kibdelosporangium lantanae</name>
    <dbReference type="NCBI Taxonomy" id="1497396"/>
    <lineage>
        <taxon>Bacteria</taxon>
        <taxon>Bacillati</taxon>
        <taxon>Actinomycetota</taxon>
        <taxon>Actinomycetes</taxon>
        <taxon>Pseudonocardiales</taxon>
        <taxon>Pseudonocardiaceae</taxon>
        <taxon>Kibdelosporangium</taxon>
    </lineage>
</organism>
<evidence type="ECO:0000313" key="1">
    <source>
        <dbReference type="EMBL" id="MFD1051491.1"/>
    </source>
</evidence>
<protein>
    <submittedName>
        <fullName evidence="1">Histidine phosphatase family protein</fullName>
    </submittedName>
</protein>
<proteinExistence type="predicted"/>
<dbReference type="Pfam" id="PF00300">
    <property type="entry name" value="His_Phos_1"/>
    <property type="match status" value="1"/>
</dbReference>
<dbReference type="PANTHER" id="PTHR48100">
    <property type="entry name" value="BROAD-SPECIFICITY PHOSPHATASE YOR283W-RELATED"/>
    <property type="match status" value="1"/>
</dbReference>
<name>A0ABW3MM06_9PSEU</name>
<gene>
    <name evidence="1" type="ORF">ACFQ1S_41070</name>
</gene>
<dbReference type="InterPro" id="IPR013078">
    <property type="entry name" value="His_Pase_superF_clade-1"/>
</dbReference>
<dbReference type="PANTHER" id="PTHR48100:SF1">
    <property type="entry name" value="HISTIDINE PHOSPHATASE FAMILY PROTEIN-RELATED"/>
    <property type="match status" value="1"/>
</dbReference>
<keyword evidence="2" id="KW-1185">Reference proteome</keyword>
<comment type="caution">
    <text evidence="1">The sequence shown here is derived from an EMBL/GenBank/DDBJ whole genome shotgun (WGS) entry which is preliminary data.</text>
</comment>
<evidence type="ECO:0000313" key="2">
    <source>
        <dbReference type="Proteomes" id="UP001597045"/>
    </source>
</evidence>
<dbReference type="EMBL" id="JBHTIS010003641">
    <property type="protein sequence ID" value="MFD1051491.1"/>
    <property type="molecule type" value="Genomic_DNA"/>
</dbReference>
<dbReference type="CDD" id="cd07067">
    <property type="entry name" value="HP_PGM_like"/>
    <property type="match status" value="1"/>
</dbReference>
<dbReference type="Proteomes" id="UP001597045">
    <property type="component" value="Unassembled WGS sequence"/>
</dbReference>
<reference evidence="2" key="1">
    <citation type="journal article" date="2019" name="Int. J. Syst. Evol. Microbiol.">
        <title>The Global Catalogue of Microorganisms (GCM) 10K type strain sequencing project: providing services to taxonomists for standard genome sequencing and annotation.</title>
        <authorList>
            <consortium name="The Broad Institute Genomics Platform"/>
            <consortium name="The Broad Institute Genome Sequencing Center for Infectious Disease"/>
            <person name="Wu L."/>
            <person name="Ma J."/>
        </authorList>
    </citation>
    <scope>NUCLEOTIDE SEQUENCE [LARGE SCALE GENOMIC DNA]</scope>
    <source>
        <strain evidence="2">JCM 31486</strain>
    </source>
</reference>
<accession>A0ABW3MM06</accession>
<sequence>ATPILASPLGRTRQTAQAVADATGGTVEIDENLIETDFGAWEGLTFTEAAERDPELHRRWLTDPSVPPPNGESFDAVHRRVLTFRDDLFATHGGRTVIVVSHVTPIKTLLRIGLDAGPTLLYRLHLDLASLSIVDFYPDGNASVRLVNDISHHPKG</sequence>
<dbReference type="InterPro" id="IPR050275">
    <property type="entry name" value="PGM_Phosphatase"/>
</dbReference>